<organism evidence="2 3">
    <name type="scientific">Deefgea piscis</name>
    <dbReference type="NCBI Taxonomy" id="2739061"/>
    <lineage>
        <taxon>Bacteria</taxon>
        <taxon>Pseudomonadati</taxon>
        <taxon>Pseudomonadota</taxon>
        <taxon>Betaproteobacteria</taxon>
        <taxon>Neisseriales</taxon>
        <taxon>Chitinibacteraceae</taxon>
        <taxon>Deefgea</taxon>
    </lineage>
</organism>
<evidence type="ECO:0000313" key="2">
    <source>
        <dbReference type="EMBL" id="QKJ66943.1"/>
    </source>
</evidence>
<dbReference type="RefSeq" id="WP_173533446.1">
    <property type="nucleotide sequence ID" value="NZ_CP054143.1"/>
</dbReference>
<name>A0A6M8SNZ2_9NEIS</name>
<sequence>MTKPANPVPASEKEPKNAVENLATPAPAAAPTTAPKTNTSTARKPTTRRARTAPAKTTTETTVAAQASTIASPAPSVAKASPAAATKTVARKPAVTKTAASKTAAAKPTAAKFDSAKADAVKASSVADVPMAKVSSKRKAAASVDDLETLATHLLSEQSSAAPQAKMGKKLDKASQLPAKKSAKKAKLIRDSFTFPESDYALIAALKQRVISAGLEVKKSELIRAGLNALSALADEELHKMLQQLEKIKTGRPAK</sequence>
<evidence type="ECO:0000256" key="1">
    <source>
        <dbReference type="SAM" id="MobiDB-lite"/>
    </source>
</evidence>
<reference evidence="2 3" key="1">
    <citation type="submission" date="2020-05" db="EMBL/GenBank/DDBJ databases">
        <title>Complete genome sequence of Deefgea sp. D17.</title>
        <authorList>
            <person name="Bae J.-W."/>
            <person name="Han J.E."/>
        </authorList>
    </citation>
    <scope>NUCLEOTIDE SEQUENCE [LARGE SCALE GENOMIC DNA]</scope>
    <source>
        <strain evidence="2 3">D17</strain>
    </source>
</reference>
<keyword evidence="3" id="KW-1185">Reference proteome</keyword>
<dbReference type="AlphaFoldDB" id="A0A6M8SNZ2"/>
<accession>A0A6M8SNZ2</accession>
<dbReference type="EMBL" id="CP054143">
    <property type="protein sequence ID" value="QKJ66943.1"/>
    <property type="molecule type" value="Genomic_DNA"/>
</dbReference>
<feature type="compositionally biased region" description="Low complexity" evidence="1">
    <location>
        <begin position="52"/>
        <end position="113"/>
    </location>
</feature>
<proteinExistence type="predicted"/>
<protein>
    <submittedName>
        <fullName evidence="2">Uncharacterized protein</fullName>
    </submittedName>
</protein>
<feature type="compositionally biased region" description="Low complexity" evidence="1">
    <location>
        <begin position="121"/>
        <end position="134"/>
    </location>
</feature>
<feature type="region of interest" description="Disordered" evidence="1">
    <location>
        <begin position="1"/>
        <end position="139"/>
    </location>
</feature>
<evidence type="ECO:0000313" key="3">
    <source>
        <dbReference type="Proteomes" id="UP000504844"/>
    </source>
</evidence>
<feature type="region of interest" description="Disordered" evidence="1">
    <location>
        <begin position="158"/>
        <end position="178"/>
    </location>
</feature>
<dbReference type="Proteomes" id="UP000504844">
    <property type="component" value="Chromosome"/>
</dbReference>
<gene>
    <name evidence="2" type="ORF">HQN60_09685</name>
</gene>
<dbReference type="KEGG" id="dee:HQN60_09685"/>
<feature type="compositionally biased region" description="Low complexity" evidence="1">
    <location>
        <begin position="23"/>
        <end position="44"/>
    </location>
</feature>